<keyword evidence="1" id="KW-0540">Nuclease</keyword>
<dbReference type="PANTHER" id="PTHR30231">
    <property type="entry name" value="DNA POLYMERASE III SUBUNIT EPSILON"/>
    <property type="match status" value="1"/>
</dbReference>
<organism evidence="7 8">
    <name type="scientific">Maribacter vaceletii</name>
    <dbReference type="NCBI Taxonomy" id="1206816"/>
    <lineage>
        <taxon>Bacteria</taxon>
        <taxon>Pseudomonadati</taxon>
        <taxon>Bacteroidota</taxon>
        <taxon>Flavobacteriia</taxon>
        <taxon>Flavobacteriales</taxon>
        <taxon>Flavobacteriaceae</taxon>
        <taxon>Maribacter</taxon>
    </lineage>
</organism>
<dbReference type="Proteomes" id="UP000269412">
    <property type="component" value="Unassembled WGS sequence"/>
</dbReference>
<protein>
    <submittedName>
        <fullName evidence="7">DNA polymerase-3 subunit epsilon</fullName>
    </submittedName>
</protein>
<evidence type="ECO:0000259" key="6">
    <source>
        <dbReference type="SMART" id="SM00479"/>
    </source>
</evidence>
<dbReference type="InterPro" id="IPR006054">
    <property type="entry name" value="DnaQ"/>
</dbReference>
<proteinExistence type="predicted"/>
<dbReference type="GO" id="GO:0008408">
    <property type="term" value="F:3'-5' exonuclease activity"/>
    <property type="evidence" value="ECO:0007669"/>
    <property type="project" value="TreeGrafter"/>
</dbReference>
<dbReference type="InterPro" id="IPR013520">
    <property type="entry name" value="Ribonucl_H"/>
</dbReference>
<dbReference type="FunFam" id="3.30.420.10:FF:000045">
    <property type="entry name" value="3'-5' exonuclease DinG"/>
    <property type="match status" value="1"/>
</dbReference>
<dbReference type="AlphaFoldDB" id="A0A495E851"/>
<accession>A0A495E851</accession>
<name>A0A495E851_9FLAO</name>
<keyword evidence="8" id="KW-1185">Reference proteome</keyword>
<feature type="domain" description="Exonuclease" evidence="6">
    <location>
        <begin position="18"/>
        <end position="191"/>
    </location>
</feature>
<dbReference type="SMART" id="SM00479">
    <property type="entry name" value="EXOIII"/>
    <property type="match status" value="1"/>
</dbReference>
<evidence type="ECO:0000313" key="8">
    <source>
        <dbReference type="Proteomes" id="UP000269412"/>
    </source>
</evidence>
<dbReference type="Pfam" id="PF00929">
    <property type="entry name" value="RNase_T"/>
    <property type="match status" value="1"/>
</dbReference>
<dbReference type="GO" id="GO:0003677">
    <property type="term" value="F:DNA binding"/>
    <property type="evidence" value="ECO:0007669"/>
    <property type="project" value="InterPro"/>
</dbReference>
<dbReference type="SUPFAM" id="SSF53098">
    <property type="entry name" value="Ribonuclease H-like"/>
    <property type="match status" value="1"/>
</dbReference>
<comment type="function">
    <text evidence="4">DNA polymerase III is a complex, multichain enzyme responsible for most of the replicative synthesis in bacteria. The epsilon subunit contain the editing function and is a proofreading 3'-5' exonuclease.</text>
</comment>
<dbReference type="PANTHER" id="PTHR30231:SF4">
    <property type="entry name" value="PROTEIN NEN2"/>
    <property type="match status" value="1"/>
</dbReference>
<dbReference type="GO" id="GO:0005829">
    <property type="term" value="C:cytosol"/>
    <property type="evidence" value="ECO:0007669"/>
    <property type="project" value="TreeGrafter"/>
</dbReference>
<comment type="subunit">
    <text evidence="5">DNA polymerase III contains a core (composed of alpha, epsilon and theta chains) that associates with a tau subunit. This core dimerizes to form the POLIII' complex. PolIII' associates with the gamma complex (composed of gamma, delta, delta', psi and chi chains) and with the beta chain to form the complete DNA polymerase III complex.</text>
</comment>
<evidence type="ECO:0000256" key="3">
    <source>
        <dbReference type="ARBA" id="ARBA00022839"/>
    </source>
</evidence>
<dbReference type="NCBIfam" id="TIGR00573">
    <property type="entry name" value="dnaq"/>
    <property type="match status" value="1"/>
</dbReference>
<dbReference type="RefSeq" id="WP_121065890.1">
    <property type="nucleotide sequence ID" value="NZ_RBIQ01000008.1"/>
</dbReference>
<gene>
    <name evidence="7" type="ORF">CLV91_1539</name>
</gene>
<dbReference type="GO" id="GO:0006260">
    <property type="term" value="P:DNA replication"/>
    <property type="evidence" value="ECO:0007669"/>
    <property type="project" value="InterPro"/>
</dbReference>
<keyword evidence="2" id="KW-0378">Hydrolase</keyword>
<evidence type="ECO:0000256" key="4">
    <source>
        <dbReference type="ARBA" id="ARBA00025483"/>
    </source>
</evidence>
<dbReference type="GO" id="GO:0003887">
    <property type="term" value="F:DNA-directed DNA polymerase activity"/>
    <property type="evidence" value="ECO:0007669"/>
    <property type="project" value="InterPro"/>
</dbReference>
<evidence type="ECO:0000313" key="7">
    <source>
        <dbReference type="EMBL" id="RKR12831.1"/>
    </source>
</evidence>
<dbReference type="CDD" id="cd06127">
    <property type="entry name" value="DEDDh"/>
    <property type="match status" value="1"/>
</dbReference>
<evidence type="ECO:0000256" key="5">
    <source>
        <dbReference type="ARBA" id="ARBA00026073"/>
    </source>
</evidence>
<reference evidence="7 8" key="1">
    <citation type="submission" date="2018-10" db="EMBL/GenBank/DDBJ databases">
        <title>Genomic Encyclopedia of Archaeal and Bacterial Type Strains, Phase II (KMG-II): from individual species to whole genera.</title>
        <authorList>
            <person name="Goeker M."/>
        </authorList>
    </citation>
    <scope>NUCLEOTIDE SEQUENCE [LARGE SCALE GENOMIC DNA]</scope>
    <source>
        <strain evidence="7 8">DSM 25230</strain>
    </source>
</reference>
<dbReference type="EMBL" id="RBIQ01000008">
    <property type="protein sequence ID" value="RKR12831.1"/>
    <property type="molecule type" value="Genomic_DNA"/>
</dbReference>
<keyword evidence="3" id="KW-0269">Exonuclease</keyword>
<dbReference type="OrthoDB" id="9803913at2"/>
<evidence type="ECO:0000256" key="1">
    <source>
        <dbReference type="ARBA" id="ARBA00022722"/>
    </source>
</evidence>
<comment type="caution">
    <text evidence="7">The sequence shown here is derived from an EMBL/GenBank/DDBJ whole genome shotgun (WGS) entry which is preliminary data.</text>
</comment>
<evidence type="ECO:0000256" key="2">
    <source>
        <dbReference type="ARBA" id="ARBA00022801"/>
    </source>
</evidence>
<sequence>MWFNKNKNTPQKSIDKIRFVVLDTETTGFSFYKDRILCIGALSIENNVIAVRNTFEVYVNQNIYNKETAKIHGILKNSKKSLIEEKEALLQFLDYLGDAVIIAHHAMFDIQMLNHALERQGLPELKNEYIDTSRLYKKTLLKSNLLLKKEQYSLDELAEKFSISKEDRHTALGDAFITAIAFLKILTLLKQKKEVTLRYLLK</sequence>
<dbReference type="InterPro" id="IPR036397">
    <property type="entry name" value="RNaseH_sf"/>
</dbReference>
<dbReference type="InterPro" id="IPR012337">
    <property type="entry name" value="RNaseH-like_sf"/>
</dbReference>
<dbReference type="Gene3D" id="3.30.420.10">
    <property type="entry name" value="Ribonuclease H-like superfamily/Ribonuclease H"/>
    <property type="match status" value="1"/>
</dbReference>